<proteinExistence type="predicted"/>
<dbReference type="Pfam" id="PF04266">
    <property type="entry name" value="ASCH"/>
    <property type="match status" value="1"/>
</dbReference>
<dbReference type="InterPro" id="IPR000504">
    <property type="entry name" value="RRM_dom"/>
</dbReference>
<comment type="caution">
    <text evidence="8">The sequence shown here is derived from an EMBL/GenBank/DDBJ whole genome shotgun (WGS) entry which is preliminary data.</text>
</comment>
<keyword evidence="9" id="KW-1185">Reference proteome</keyword>
<dbReference type="InterPro" id="IPR009349">
    <property type="entry name" value="TRIP4/RQT4_C2HC5_Znf"/>
</dbReference>
<dbReference type="Pfam" id="PF23134">
    <property type="entry name" value="TRIP4_3rd"/>
    <property type="match status" value="1"/>
</dbReference>
<accession>A0A0V1FZK9</accession>
<feature type="compositionally biased region" description="Basic and acidic residues" evidence="6">
    <location>
        <begin position="915"/>
        <end position="931"/>
    </location>
</feature>
<dbReference type="GO" id="GO:0180022">
    <property type="term" value="C:RQC-trigger complex"/>
    <property type="evidence" value="ECO:0007669"/>
    <property type="project" value="InterPro"/>
</dbReference>
<feature type="compositionally biased region" description="Basic and acidic residues" evidence="6">
    <location>
        <begin position="131"/>
        <end position="142"/>
    </location>
</feature>
<dbReference type="InterPro" id="IPR056993">
    <property type="entry name" value="TRIP4_3rd_dom"/>
</dbReference>
<name>A0A0V1FZK9_TRIPS</name>
<dbReference type="SUPFAM" id="SSF88697">
    <property type="entry name" value="PUA domain-like"/>
    <property type="match status" value="1"/>
</dbReference>
<feature type="compositionally biased region" description="Basic and acidic residues" evidence="6">
    <location>
        <begin position="466"/>
        <end position="476"/>
    </location>
</feature>
<dbReference type="FunFam" id="2.30.130.30:FF:000006">
    <property type="entry name" value="Putative_zinc_finger_motif_-_C2HC5-type /ASCH_domain_containing_protein_-_putative"/>
    <property type="match status" value="1"/>
</dbReference>
<feature type="region of interest" description="Disordered" evidence="6">
    <location>
        <begin position="894"/>
        <end position="931"/>
    </location>
</feature>
<keyword evidence="3 5" id="KW-0694">RNA-binding</keyword>
<feature type="region of interest" description="Disordered" evidence="6">
    <location>
        <begin position="122"/>
        <end position="149"/>
    </location>
</feature>
<protein>
    <submittedName>
        <fullName evidence="8">RNA-binding protein 28</fullName>
    </submittedName>
</protein>
<dbReference type="CDD" id="cd12416">
    <property type="entry name" value="RRM4_RBM28_like"/>
    <property type="match status" value="1"/>
</dbReference>
<dbReference type="Gene3D" id="3.30.70.330">
    <property type="match status" value="3"/>
</dbReference>
<dbReference type="InterPro" id="IPR015947">
    <property type="entry name" value="PUA-like_sf"/>
</dbReference>
<reference evidence="8 9" key="1">
    <citation type="submission" date="2015-01" db="EMBL/GenBank/DDBJ databases">
        <title>Evolution of Trichinella species and genotypes.</title>
        <authorList>
            <person name="Korhonen P.K."/>
            <person name="Edoardo P."/>
            <person name="Giuseppe L.R."/>
            <person name="Gasser R.B."/>
        </authorList>
    </citation>
    <scope>NUCLEOTIDE SEQUENCE [LARGE SCALE GENOMIC DNA]</scope>
    <source>
        <strain evidence="8">ISS470</strain>
    </source>
</reference>
<dbReference type="PANTHER" id="PTHR48039:SF5">
    <property type="entry name" value="RNA-BINDING PROTEIN 28"/>
    <property type="match status" value="1"/>
</dbReference>
<dbReference type="Gene3D" id="2.30.130.30">
    <property type="entry name" value="Hypothetical protein"/>
    <property type="match status" value="1"/>
</dbReference>
<dbReference type="GO" id="GO:0008270">
    <property type="term" value="F:zinc ion binding"/>
    <property type="evidence" value="ECO:0007669"/>
    <property type="project" value="InterPro"/>
</dbReference>
<dbReference type="GO" id="GO:0003729">
    <property type="term" value="F:mRNA binding"/>
    <property type="evidence" value="ECO:0007669"/>
    <property type="project" value="TreeGrafter"/>
</dbReference>
<dbReference type="SUPFAM" id="SSF54928">
    <property type="entry name" value="RNA-binding domain, RBD"/>
    <property type="match status" value="2"/>
</dbReference>
<dbReference type="InterPro" id="IPR012677">
    <property type="entry name" value="Nucleotide-bd_a/b_plait_sf"/>
</dbReference>
<dbReference type="InterPro" id="IPR005312">
    <property type="entry name" value="DUF1759"/>
</dbReference>
<feature type="compositionally biased region" description="Low complexity" evidence="6">
    <location>
        <begin position="809"/>
        <end position="818"/>
    </location>
</feature>
<dbReference type="SMART" id="SM01022">
    <property type="entry name" value="ASCH"/>
    <property type="match status" value="1"/>
</dbReference>
<comment type="subcellular location">
    <subcellularLocation>
        <location evidence="1">Nucleus</location>
    </subcellularLocation>
</comment>
<evidence type="ECO:0000256" key="3">
    <source>
        <dbReference type="ARBA" id="ARBA00022884"/>
    </source>
</evidence>
<dbReference type="OrthoDB" id="3945418at2759"/>
<evidence type="ECO:0000256" key="1">
    <source>
        <dbReference type="ARBA" id="ARBA00004123"/>
    </source>
</evidence>
<dbReference type="Pfam" id="PF03564">
    <property type="entry name" value="DUF1759"/>
    <property type="match status" value="1"/>
</dbReference>
<organism evidence="8 9">
    <name type="scientific">Trichinella pseudospiralis</name>
    <name type="common">Parasitic roundworm</name>
    <dbReference type="NCBI Taxonomy" id="6337"/>
    <lineage>
        <taxon>Eukaryota</taxon>
        <taxon>Metazoa</taxon>
        <taxon>Ecdysozoa</taxon>
        <taxon>Nematoda</taxon>
        <taxon>Enoplea</taxon>
        <taxon>Dorylaimia</taxon>
        <taxon>Trichinellida</taxon>
        <taxon>Trichinellidae</taxon>
        <taxon>Trichinella</taxon>
    </lineage>
</organism>
<gene>
    <name evidence="8" type="primary">Rbm28</name>
    <name evidence="8" type="ORF">T4D_6797</name>
</gene>
<dbReference type="InterPro" id="IPR007374">
    <property type="entry name" value="ASCH_domain"/>
</dbReference>
<dbReference type="GO" id="GO:0005730">
    <property type="term" value="C:nucleolus"/>
    <property type="evidence" value="ECO:0007669"/>
    <property type="project" value="TreeGrafter"/>
</dbReference>
<dbReference type="CDD" id="cd06554">
    <property type="entry name" value="ASCH_ASC-1_like"/>
    <property type="match status" value="1"/>
</dbReference>
<dbReference type="EMBL" id="JYDT01000014">
    <property type="protein sequence ID" value="KRY91385.1"/>
    <property type="molecule type" value="Genomic_DNA"/>
</dbReference>
<dbReference type="Proteomes" id="UP000054995">
    <property type="component" value="Unassembled WGS sequence"/>
</dbReference>
<evidence type="ECO:0000313" key="8">
    <source>
        <dbReference type="EMBL" id="KRY91385.1"/>
    </source>
</evidence>
<dbReference type="Pfam" id="PF06221">
    <property type="entry name" value="zf-C2HC5"/>
    <property type="match status" value="1"/>
</dbReference>
<dbReference type="GO" id="GO:0072344">
    <property type="term" value="P:rescue of stalled ribosome"/>
    <property type="evidence" value="ECO:0007669"/>
    <property type="project" value="InterPro"/>
</dbReference>
<dbReference type="InterPro" id="IPR035979">
    <property type="entry name" value="RBD_domain_sf"/>
</dbReference>
<evidence type="ECO:0000256" key="5">
    <source>
        <dbReference type="PROSITE-ProRule" id="PRU00176"/>
    </source>
</evidence>
<dbReference type="CDD" id="cd12415">
    <property type="entry name" value="RRM3_RBM28_like"/>
    <property type="match status" value="1"/>
</dbReference>
<dbReference type="PROSITE" id="PS50102">
    <property type="entry name" value="RRM"/>
    <property type="match status" value="3"/>
</dbReference>
<feature type="region of interest" description="Disordered" evidence="6">
    <location>
        <begin position="799"/>
        <end position="827"/>
    </location>
</feature>
<evidence type="ECO:0000256" key="6">
    <source>
        <dbReference type="SAM" id="MobiDB-lite"/>
    </source>
</evidence>
<dbReference type="Pfam" id="PF00076">
    <property type="entry name" value="RRM_1"/>
    <property type="match status" value="3"/>
</dbReference>
<dbReference type="PANTHER" id="PTHR48039">
    <property type="entry name" value="RNA-BINDING MOTIF PROTEIN 14B"/>
    <property type="match status" value="1"/>
</dbReference>
<feature type="domain" description="RRM" evidence="7">
    <location>
        <begin position="338"/>
        <end position="430"/>
    </location>
</feature>
<keyword evidence="2" id="KW-0677">Repeat</keyword>
<evidence type="ECO:0000259" key="7">
    <source>
        <dbReference type="PROSITE" id="PS50102"/>
    </source>
</evidence>
<feature type="region of interest" description="Disordered" evidence="6">
    <location>
        <begin position="459"/>
        <end position="480"/>
    </location>
</feature>
<dbReference type="SMART" id="SM00360">
    <property type="entry name" value="RRM"/>
    <property type="match status" value="3"/>
</dbReference>
<feature type="domain" description="RRM" evidence="7">
    <location>
        <begin position="22"/>
        <end position="87"/>
    </location>
</feature>
<evidence type="ECO:0000256" key="4">
    <source>
        <dbReference type="ARBA" id="ARBA00023242"/>
    </source>
</evidence>
<dbReference type="FunFam" id="3.30.70.330:FF:000182">
    <property type="entry name" value="RNA-binding motif protein 28"/>
    <property type="match status" value="1"/>
</dbReference>
<keyword evidence="4" id="KW-0539">Nucleus</keyword>
<evidence type="ECO:0000256" key="2">
    <source>
        <dbReference type="ARBA" id="ARBA00022737"/>
    </source>
</evidence>
<dbReference type="InterPro" id="IPR051945">
    <property type="entry name" value="RRM_MRD1_RNA_proc_ribogen"/>
</dbReference>
<feature type="domain" description="RRM" evidence="7">
    <location>
        <begin position="187"/>
        <end position="271"/>
    </location>
</feature>
<sequence>MVADRSKFPTKEESKLKKMKRWRLILRNLSFKVTEEAIREVFAPYDGHCAGFGFVQFKTFPAAVQALRSLNATSLLNRIMAIDWALPKDQYLNFLIKEKQEAENMTMEEMVLRKLESKNEYTQASTSKRKEKSENEEIQKNDVDEENQLQEENEIMEEGESSEKILAEDNLQKSKEHKSDPGIEEGRTLFVRHLPFDVTNDTLKEYFSRFGPLKYALVCRYSGTDHSKGTGFIQFLTKEAAQKCLEAANNTSEDERLCIGNSNLSVCLALSRSELERLNSEKCILKKQPKDNRNLKLLEYCEVKDNCGMSAKDAEKRKKIKALNEQKLKNLNIFLSHTRLCVHNLPLKLSDKELKKLCYEAVSDRKSRIIECRIMRDLNRINSSGIAHSLGYAFVQFTEHEHALKCLKVLNNNPKIFTNEKRPIVEFSLENKAAVNLKNQRRVRARMKQMAVSAGVSEMNPNEVPVGEKTEHNKLSKKERKRKRRYFARKMLFGMQLEKLHGSKNSVVVVIEAMSKVKSLSLVKKLTVHKERLQLLLEELNQLCRSSVAVAEIEEQILMSEELYRETNALQTEYETGLDDAERRVAMMQWAKFRKSFRQSKAQARTLISAGQAEELDSRCKKTAENDSNVQLPHCDLPKFDDDVTTFREFWDQFETSIHKQADLSDAEMLTYLRSCLSPSNADSDEMVARTLKERFDRPITTIRRLTLSLAEISSGEWELQALCDHLHRNVDALAALGKDPRTAELTAAEMLITLIREKLPKMTRIKWDEVTKADETAQSDLTAFMQFIREQTELLAESRHSIRRSNPSKSSTTISTTGKDGSPERHRQTGTLLHAQAVANACPICKGSHKVSVCTDLQKADRRQRQVLAKKAGLCFICFEVGHLAKWCNRKGGRSKEWKRGDSSTTPHPGKASCPKEKVDRPKKAKEPRSVRANLASIDGSMVTRLQTVRAIAHDDEGRMMTVNCLFDSAAERSFIRQDVADGLGLKGEAFPIAVHGIGGTRHKIQKSRLVDFWLSPLAGEPRYSVKALTMDTLCNDVVLTKILKLAWPHLHTLEFPEEEEEVPVHVIIGVDCYFRLMGSTVIHGGENDPVAVETLLGWVICGPLPSSPQQPAVSAGCASPDAESCQILRKFWELESLGIHPKSEGAQSDKAPKKVELSLLYNGVRSTVCFLLKKATSTLPNQQLAMIRRTESASNSPDVLMDKPAADWEQLRTTLGILWQPDVFTYLTLERVVSQAQYRKSATRFKPAAWFKFKLAASVFHCRDCLAPYAMRATTRQSILLPRGDEMEESVLDMDNRNLNNENIEDLNIEEKSSGNKNSKKYKKIHRQRQRVLPGHHFCDCQGTEHQVLNNCLNCGRIACIQEGSGPCSFCGHLVLSKAEMLNEADDPKELLIPSQCNEPFTLAKLSEDLQKALECKDKLLEYQKDSVRRTTIYDDQSDYFMMSGGKSWLSDKEKAEKEGKYNELLAKKYAPRSERKIIIGFGPDEIVEQSTSYNLCSDEFAKSTTESETTVLPKSLVANQKIAAEYIPRVENLNFNNAEHVGRSVEQIPRLQDDYLTEIHDAGICLSVHQPFASLLIRGIKRFEGRSWYSTHRGILWIASTAKPLNHTEKEEIENFYLRLYNDQLPKPFPEKFTTGCLLGCVNMVDCLPQEQFFEQYPNGEVESPYVFIFENPIELRIKIPISGKRRLYNLDTQIHQAAKKALAAMSNT</sequence>
<evidence type="ECO:0000313" key="9">
    <source>
        <dbReference type="Proteomes" id="UP000054995"/>
    </source>
</evidence>